<evidence type="ECO:0000313" key="14">
    <source>
        <dbReference type="Proteomes" id="UP000051927"/>
    </source>
</evidence>
<protein>
    <recommendedName>
        <fullName evidence="11">L-serine dehydratase</fullName>
        <ecNumber evidence="11">4.3.1.17</ecNumber>
    </recommendedName>
</protein>
<dbReference type="Pfam" id="PF03315">
    <property type="entry name" value="SDH_beta"/>
    <property type="match status" value="1"/>
</dbReference>
<dbReference type="NCBIfam" id="TIGR00718">
    <property type="entry name" value="sda_alpha"/>
    <property type="match status" value="1"/>
</dbReference>
<dbReference type="InterPro" id="IPR051318">
    <property type="entry name" value="Fe-S_L-Ser"/>
</dbReference>
<comment type="caution">
    <text evidence="13">The sequence shown here is derived from an EMBL/GenBank/DDBJ whole genome shotgun (WGS) entry which is preliminary data.</text>
</comment>
<keyword evidence="8 11" id="KW-0411">Iron-sulfur</keyword>
<evidence type="ECO:0000256" key="4">
    <source>
        <dbReference type="ARBA" id="ARBA00022432"/>
    </source>
</evidence>
<dbReference type="InterPro" id="IPR002912">
    <property type="entry name" value="ACT_dom"/>
</dbReference>
<comment type="similarity">
    <text evidence="3 11">Belongs to the iron-sulfur dependent L-serine dehydratase family.</text>
</comment>
<dbReference type="Proteomes" id="UP000051927">
    <property type="component" value="Unassembled WGS sequence"/>
</dbReference>
<evidence type="ECO:0000256" key="9">
    <source>
        <dbReference type="ARBA" id="ARBA00023239"/>
    </source>
</evidence>
<evidence type="ECO:0000256" key="11">
    <source>
        <dbReference type="RuleBase" id="RU366059"/>
    </source>
</evidence>
<dbReference type="Pfam" id="PF03313">
    <property type="entry name" value="SDH_alpha"/>
    <property type="match status" value="1"/>
</dbReference>
<dbReference type="NCBIfam" id="TIGR00719">
    <property type="entry name" value="sda_beta"/>
    <property type="match status" value="1"/>
</dbReference>
<dbReference type="EMBL" id="JQCP01000001">
    <property type="protein sequence ID" value="KRO03028.1"/>
    <property type="molecule type" value="Genomic_DNA"/>
</dbReference>
<dbReference type="PANTHER" id="PTHR30182">
    <property type="entry name" value="L-SERINE DEHYDRATASE"/>
    <property type="match status" value="1"/>
</dbReference>
<dbReference type="RefSeq" id="WP_003148177.1">
    <property type="nucleotide sequence ID" value="NZ_JQCP01000001.1"/>
</dbReference>
<comment type="pathway">
    <text evidence="2">Carbohydrate biosynthesis; gluconeogenesis.</text>
</comment>
<dbReference type="InterPro" id="IPR045865">
    <property type="entry name" value="ACT-like_dom_sf"/>
</dbReference>
<accession>A0ABR5Q184</accession>
<evidence type="ECO:0000256" key="5">
    <source>
        <dbReference type="ARBA" id="ARBA00022485"/>
    </source>
</evidence>
<keyword evidence="7 11" id="KW-0408">Iron</keyword>
<dbReference type="InterPro" id="IPR004642">
    <property type="entry name" value="Ser_deHydtase_asu"/>
</dbReference>
<evidence type="ECO:0000256" key="2">
    <source>
        <dbReference type="ARBA" id="ARBA00004742"/>
    </source>
</evidence>
<evidence type="ECO:0000313" key="13">
    <source>
        <dbReference type="EMBL" id="KRO03028.1"/>
    </source>
</evidence>
<evidence type="ECO:0000256" key="10">
    <source>
        <dbReference type="ARBA" id="ARBA00049406"/>
    </source>
</evidence>
<gene>
    <name evidence="13" type="ORF">IV60_GL000204</name>
</gene>
<dbReference type="Pfam" id="PF01842">
    <property type="entry name" value="ACT"/>
    <property type="match status" value="1"/>
</dbReference>
<dbReference type="InterPro" id="IPR029009">
    <property type="entry name" value="ASB_dom_sf"/>
</dbReference>
<feature type="domain" description="ACT" evidence="12">
    <location>
        <begin position="150"/>
        <end position="222"/>
    </location>
</feature>
<reference evidence="13 14" key="1">
    <citation type="journal article" date="2015" name="Genome Announc.">
        <title>Expanding the biotechnology potential of lactobacilli through comparative genomics of 213 strains and associated genera.</title>
        <authorList>
            <person name="Sun Z."/>
            <person name="Harris H.M."/>
            <person name="McCann A."/>
            <person name="Guo C."/>
            <person name="Argimon S."/>
            <person name="Zhang W."/>
            <person name="Yang X."/>
            <person name="Jeffery I.B."/>
            <person name="Cooney J.C."/>
            <person name="Kagawa T.F."/>
            <person name="Liu W."/>
            <person name="Song Y."/>
            <person name="Salvetti E."/>
            <person name="Wrobel A."/>
            <person name="Rasinkangas P."/>
            <person name="Parkhill J."/>
            <person name="Rea M.C."/>
            <person name="O'Sullivan O."/>
            <person name="Ritari J."/>
            <person name="Douillard F.P."/>
            <person name="Paul Ross R."/>
            <person name="Yang R."/>
            <person name="Briner A.E."/>
            <person name="Felis G.E."/>
            <person name="de Vos W.M."/>
            <person name="Barrangou R."/>
            <person name="Klaenhammer T.R."/>
            <person name="Caufield P.W."/>
            <person name="Cui Y."/>
            <person name="Zhang H."/>
            <person name="O'Toole P.W."/>
        </authorList>
    </citation>
    <scope>NUCLEOTIDE SEQUENCE [LARGE SCALE GENOMIC DNA]</scope>
    <source>
        <strain evidence="13 14">DSM 7090</strain>
    </source>
</reference>
<dbReference type="Gene3D" id="3.30.1330.90">
    <property type="entry name" value="D-3-phosphoglycerate dehydrogenase, domain 3"/>
    <property type="match status" value="1"/>
</dbReference>
<dbReference type="EC" id="4.3.1.17" evidence="11"/>
<dbReference type="GeneID" id="84904145"/>
<dbReference type="CDD" id="cd04903">
    <property type="entry name" value="ACT_LSD"/>
    <property type="match status" value="1"/>
</dbReference>
<keyword evidence="6 11" id="KW-0479">Metal-binding</keyword>
<dbReference type="PROSITE" id="PS51671">
    <property type="entry name" value="ACT"/>
    <property type="match status" value="1"/>
</dbReference>
<evidence type="ECO:0000256" key="3">
    <source>
        <dbReference type="ARBA" id="ARBA00008636"/>
    </source>
</evidence>
<keyword evidence="9 11" id="KW-0456">Lyase</keyword>
<dbReference type="SUPFAM" id="SSF55021">
    <property type="entry name" value="ACT-like"/>
    <property type="match status" value="1"/>
</dbReference>
<evidence type="ECO:0000256" key="6">
    <source>
        <dbReference type="ARBA" id="ARBA00022723"/>
    </source>
</evidence>
<evidence type="ECO:0000259" key="12">
    <source>
        <dbReference type="PROSITE" id="PS51671"/>
    </source>
</evidence>
<name>A0ABR5Q184_9ACTN</name>
<sequence length="533" mass="55256">MMTMSALEVLGPIMVGPSSSHTAGALRIALAARSLAPDPLVRVEFWLYNSFSHTHRGHGTDQALVAGMLGCAPDDKRVRDSFALAKEHGLAFDVIEKGDDESLHPNTVEVHMYGPETAHVAVMGESIGGGRIRISGVNGAHVRMAGDMPTIFVSHHDTPGVLAALTAVLAQQHINVATMRTFRAARGGVAYTIFEIDEEISERTLTLFRQAPHVIYATQVYIPGAAPAITQGPHSTHFDNGVELLALCESNNLSIGAAMQRREKILRPEADSEKEMTRVLNVMRQEVRDTIENPRASIGGLLFGQAQATANTSPAIIDALMGPVQTKAVAFAMAVLERSATMGIIVAAPTAGASGVVPGSILAVAEHIHATDDQILLALWNAAALGAILSTNASVSGAEGGCQAEIGSAAAMSASALTELLGGTPKQCLDAASIALSNLLGLVCDPVRGLVEYPCQDRNAIGVAAAISSAQLALAGIGNPLPFDEVAHTMADVGAELPSTLRETAKGGLAAAPSAQTACSACTACHVALPKIP</sequence>
<keyword evidence="14" id="KW-1185">Reference proteome</keyword>
<organism evidence="13 14">
    <name type="scientific">Lancefieldella rimae</name>
    <dbReference type="NCBI Taxonomy" id="1383"/>
    <lineage>
        <taxon>Bacteria</taxon>
        <taxon>Bacillati</taxon>
        <taxon>Actinomycetota</taxon>
        <taxon>Coriobacteriia</taxon>
        <taxon>Coriobacteriales</taxon>
        <taxon>Atopobiaceae</taxon>
        <taxon>Lancefieldella</taxon>
    </lineage>
</organism>
<proteinExistence type="inferred from homology"/>
<comment type="cofactor">
    <cofactor evidence="1 11">
        <name>[4Fe-4S] cluster</name>
        <dbReference type="ChEBI" id="CHEBI:49883"/>
    </cofactor>
</comment>
<dbReference type="Gene3D" id="3.30.70.260">
    <property type="match status" value="1"/>
</dbReference>
<dbReference type="InterPro" id="IPR005130">
    <property type="entry name" value="Ser_deHydtase-like_asu"/>
</dbReference>
<evidence type="ECO:0000256" key="8">
    <source>
        <dbReference type="ARBA" id="ARBA00023014"/>
    </source>
</evidence>
<evidence type="ECO:0000256" key="7">
    <source>
        <dbReference type="ARBA" id="ARBA00023004"/>
    </source>
</evidence>
<dbReference type="PANTHER" id="PTHR30182:SF1">
    <property type="entry name" value="L-SERINE DEHYDRATASE 1"/>
    <property type="match status" value="1"/>
</dbReference>
<keyword evidence="5 11" id="KW-0004">4Fe-4S</keyword>
<evidence type="ECO:0000256" key="1">
    <source>
        <dbReference type="ARBA" id="ARBA00001966"/>
    </source>
</evidence>
<dbReference type="InterPro" id="IPR005131">
    <property type="entry name" value="Ser_deHydtase_bsu"/>
</dbReference>
<keyword evidence="4 11" id="KW-0312">Gluconeogenesis</keyword>
<dbReference type="InterPro" id="IPR004643">
    <property type="entry name" value="Fe-S_L-Ser_bsu"/>
</dbReference>
<comment type="catalytic activity">
    <reaction evidence="10 11">
        <text>L-serine = pyruvate + NH4(+)</text>
        <dbReference type="Rhea" id="RHEA:19169"/>
        <dbReference type="ChEBI" id="CHEBI:15361"/>
        <dbReference type="ChEBI" id="CHEBI:28938"/>
        <dbReference type="ChEBI" id="CHEBI:33384"/>
        <dbReference type="EC" id="4.3.1.17"/>
    </reaction>
</comment>
<dbReference type="SUPFAM" id="SSF143548">
    <property type="entry name" value="Serine metabolism enzymes domain"/>
    <property type="match status" value="1"/>
</dbReference>